<feature type="non-terminal residue" evidence="2">
    <location>
        <position position="1"/>
    </location>
</feature>
<protein>
    <submittedName>
        <fullName evidence="2">Uncharacterized protein</fullName>
    </submittedName>
</protein>
<feature type="region of interest" description="Disordered" evidence="1">
    <location>
        <begin position="331"/>
        <end position="354"/>
    </location>
</feature>
<name>A0A167SVX6_9AGAM</name>
<accession>A0A167SVX6</accession>
<dbReference type="OrthoDB" id="2611509at2759"/>
<evidence type="ECO:0000313" key="2">
    <source>
        <dbReference type="EMBL" id="KZP02300.1"/>
    </source>
</evidence>
<dbReference type="EMBL" id="KV418727">
    <property type="protein sequence ID" value="KZP02300.1"/>
    <property type="molecule type" value="Genomic_DNA"/>
</dbReference>
<sequence length="354" mass="39424">MPPPAYVPLHNQVAQLIARARNAARQSTILQYDPLSRDLQPWCWPVNAEGERLTPEALELLQNSADRPEDFKAPCCVCPHRSDSVWHLECEITMDLDGHYVGEYVARCAMEACKYLMPLDRLYNRPGLILHKYYNAGEPPLPVVSQPERTQSARHSRRGAYYATVTASANNATAAEPSSPASQSGRATIPSTDISDLPSWLMQLDPVDSTLSRLLRLNRDGLNVSEFLSAQTLEVLLENRGILQRFIFHPLRSDEIIDNTGIVLFAVCFKFGGHRVTRAFVNFKRELEGLRWGKEVEIHELPISFVVELMSGVVDPEDGGVILVAALSVPKPKKDSKSDCSEDEVVADESEGLC</sequence>
<dbReference type="AlphaFoldDB" id="A0A167SVX6"/>
<organism evidence="2">
    <name type="scientific">Athelia psychrophila</name>
    <dbReference type="NCBI Taxonomy" id="1759441"/>
    <lineage>
        <taxon>Eukaryota</taxon>
        <taxon>Fungi</taxon>
        <taxon>Dikarya</taxon>
        <taxon>Basidiomycota</taxon>
        <taxon>Agaricomycotina</taxon>
        <taxon>Agaricomycetes</taxon>
        <taxon>Agaricomycetidae</taxon>
        <taxon>Atheliales</taxon>
        <taxon>Atheliaceae</taxon>
        <taxon>Athelia</taxon>
    </lineage>
</organism>
<feature type="compositionally biased region" description="Acidic residues" evidence="1">
    <location>
        <begin position="341"/>
        <end position="354"/>
    </location>
</feature>
<gene>
    <name evidence="2" type="ORF">FIBSPDRAFT_905981</name>
</gene>
<evidence type="ECO:0000256" key="1">
    <source>
        <dbReference type="SAM" id="MobiDB-lite"/>
    </source>
</evidence>
<proteinExistence type="predicted"/>
<reference evidence="2" key="1">
    <citation type="journal article" date="2016" name="Mol. Biol. Evol.">
        <title>Comparative Genomics of Early-Diverging Mushroom-Forming Fungi Provides Insights into the Origins of Lignocellulose Decay Capabilities.</title>
        <authorList>
            <person name="Nagy L.G."/>
            <person name="Riley R."/>
            <person name="Tritt A."/>
            <person name="Adam C."/>
            <person name="Daum C."/>
            <person name="Floudas D."/>
            <person name="Sun H."/>
            <person name="Yadav J.S."/>
            <person name="Pangilinan J."/>
            <person name="Larsson K.H."/>
            <person name="Matsuura K."/>
            <person name="Barry K."/>
            <person name="Labutti K."/>
            <person name="Kuo R."/>
            <person name="Ohm R.A."/>
            <person name="Bhattacharya S.S."/>
            <person name="Shirouzu T."/>
            <person name="Yoshinaga Y."/>
            <person name="Martin F.M."/>
            <person name="Grigoriev I.V."/>
            <person name="Hibbett D.S."/>
        </authorList>
    </citation>
    <scope>NUCLEOTIDE SEQUENCE [LARGE SCALE GENOMIC DNA]</scope>
    <source>
        <strain evidence="2">CBS 109695</strain>
    </source>
</reference>